<sequence>MHSSGGLGVIAEDDVCAMPTRHHPLEVALSLHLGLQSHQSPFHMLCDCEDLVFEILKHIPVLMPEHAETLGEAVDMAVCGATIIVQRGEHTVGARPDHNGECIPGHRDTAETTYVLRKDIHLVGEKGSMLRGMLVLDTNKGSIRGLKLQDAGDCCLKAQQGVWTIEGSFLLSGHAAAVRAEGSSVVRVTGCRLGGEGKLGHAVATEYDLPRTWIDTMGSVQEYGLRKNSCYGLFVKDEAAVFCTSSEIAYCSESAVFVRDNATCCIEESQLRSTDIAFTAGLGFGRSLAVKGCTVLCKRLWYDEDRPLHDVLEATSVTVEGVQTSQ</sequence>
<dbReference type="InterPro" id="IPR011050">
    <property type="entry name" value="Pectin_lyase_fold/virulence"/>
</dbReference>
<organism evidence="1">
    <name type="scientific">Hemiselmis andersenii</name>
    <name type="common">Cryptophyte alga</name>
    <dbReference type="NCBI Taxonomy" id="464988"/>
    <lineage>
        <taxon>Eukaryota</taxon>
        <taxon>Cryptophyceae</taxon>
        <taxon>Cryptomonadales</taxon>
        <taxon>Hemiselmidaceae</taxon>
        <taxon>Hemiselmis</taxon>
    </lineage>
</organism>
<dbReference type="AlphaFoldDB" id="A0A6U4U8D6"/>
<gene>
    <name evidence="1" type="ORF">HAND00432_LOCUS8216</name>
    <name evidence="2" type="ORF">HAND00432_LOCUS8217</name>
</gene>
<accession>A0A6U4U8D6</accession>
<reference evidence="1" key="1">
    <citation type="submission" date="2021-01" db="EMBL/GenBank/DDBJ databases">
        <authorList>
            <person name="Corre E."/>
            <person name="Pelletier E."/>
            <person name="Niang G."/>
            <person name="Scheremetjew M."/>
            <person name="Finn R."/>
            <person name="Kale V."/>
            <person name="Holt S."/>
            <person name="Cochrane G."/>
            <person name="Meng A."/>
            <person name="Brown T."/>
            <person name="Cohen L."/>
        </authorList>
    </citation>
    <scope>NUCLEOTIDE SEQUENCE</scope>
    <source>
        <strain evidence="1">CCMP644</strain>
    </source>
</reference>
<evidence type="ECO:0000313" key="2">
    <source>
        <dbReference type="EMBL" id="CAD8953680.1"/>
    </source>
</evidence>
<proteinExistence type="predicted"/>
<protein>
    <recommendedName>
        <fullName evidence="3">Right handed beta helix domain-containing protein</fullName>
    </recommendedName>
</protein>
<dbReference type="EMBL" id="HBFX01013706">
    <property type="protein sequence ID" value="CAD8953680.1"/>
    <property type="molecule type" value="Transcribed_RNA"/>
</dbReference>
<dbReference type="EMBL" id="HBFX01013705">
    <property type="protein sequence ID" value="CAD8953679.1"/>
    <property type="molecule type" value="Transcribed_RNA"/>
</dbReference>
<evidence type="ECO:0008006" key="3">
    <source>
        <dbReference type="Google" id="ProtNLM"/>
    </source>
</evidence>
<name>A0A6U4U8D6_HEMAN</name>
<dbReference type="SUPFAM" id="SSF51126">
    <property type="entry name" value="Pectin lyase-like"/>
    <property type="match status" value="1"/>
</dbReference>
<evidence type="ECO:0000313" key="1">
    <source>
        <dbReference type="EMBL" id="CAD8953679.1"/>
    </source>
</evidence>